<keyword evidence="4" id="KW-1185">Reference proteome</keyword>
<dbReference type="AlphaFoldDB" id="A0ABF7QZJ3"/>
<evidence type="ECO:0000313" key="3">
    <source>
        <dbReference type="EMBL" id="ACI59683.1"/>
    </source>
</evidence>
<dbReference type="PRINTS" id="PR00081">
    <property type="entry name" value="GDHRDH"/>
</dbReference>
<name>A0ABF7QZJ3_RHILW</name>
<dbReference type="InterPro" id="IPR036291">
    <property type="entry name" value="NAD(P)-bd_dom_sf"/>
</dbReference>
<evidence type="ECO:0000256" key="1">
    <source>
        <dbReference type="ARBA" id="ARBA00006484"/>
    </source>
</evidence>
<protein>
    <submittedName>
        <fullName evidence="3">Short-chain dehydrogenase/reductase SDR</fullName>
    </submittedName>
</protein>
<dbReference type="SUPFAM" id="SSF51735">
    <property type="entry name" value="NAD(P)-binding Rossmann-fold domains"/>
    <property type="match status" value="1"/>
</dbReference>
<dbReference type="CDD" id="cd05233">
    <property type="entry name" value="SDR_c"/>
    <property type="match status" value="1"/>
</dbReference>
<dbReference type="InterPro" id="IPR020904">
    <property type="entry name" value="Sc_DH/Rdtase_CS"/>
</dbReference>
<evidence type="ECO:0000313" key="4">
    <source>
        <dbReference type="Proteomes" id="UP000008330"/>
    </source>
</evidence>
<dbReference type="PROSITE" id="PS00061">
    <property type="entry name" value="ADH_SHORT"/>
    <property type="match status" value="1"/>
</dbReference>
<organism evidence="3 4">
    <name type="scientific">Rhizobium leguminosarum bv. trifolii (strain WSM2304)</name>
    <dbReference type="NCBI Taxonomy" id="395492"/>
    <lineage>
        <taxon>Bacteria</taxon>
        <taxon>Pseudomonadati</taxon>
        <taxon>Pseudomonadota</taxon>
        <taxon>Alphaproteobacteria</taxon>
        <taxon>Hyphomicrobiales</taxon>
        <taxon>Rhizobiaceae</taxon>
        <taxon>Rhizobium/Agrobacterium group</taxon>
        <taxon>Rhizobium</taxon>
    </lineage>
</organism>
<dbReference type="EMBL" id="CP001195">
    <property type="protein sequence ID" value="ACI59683.1"/>
    <property type="molecule type" value="Genomic_DNA"/>
</dbReference>
<dbReference type="InterPro" id="IPR002347">
    <property type="entry name" value="SDR_fam"/>
</dbReference>
<comment type="similarity">
    <text evidence="1 2">Belongs to the short-chain dehydrogenases/reductases (SDR) family.</text>
</comment>
<dbReference type="FunFam" id="3.40.50.720:FF:000084">
    <property type="entry name" value="Short-chain dehydrogenase reductase"/>
    <property type="match status" value="1"/>
</dbReference>
<proteinExistence type="inferred from homology"/>
<keyword evidence="3" id="KW-0614">Plasmid</keyword>
<evidence type="ECO:0000256" key="2">
    <source>
        <dbReference type="RuleBase" id="RU000363"/>
    </source>
</evidence>
<dbReference type="KEGG" id="rlt:Rleg2_6316"/>
<accession>A0ABF7QZJ3</accession>
<dbReference type="Pfam" id="PF00106">
    <property type="entry name" value="adh_short"/>
    <property type="match status" value="1"/>
</dbReference>
<sequence length="264" mass="27019">MELSLSRRVAVITGGETGIGAAITRTLAKAGATVIVGGILDKVGTDFAAGLTSEGLKVSFQKADVRKQSEVDALVDGAVARFGSIDVMVNNAGVFDGFADCLETTEALWDQIININLKGTFFGCQAALRHMVGKNSGRIINTSSVGGLRGAADGASYTASKFGVVGLTRQIAVTHSQYGITINAICPGVIQTDIRGNSAAILGADGPNMQKGVGSDPEAYKRLVPAKRKGLPEEVAAVALFLAADAGSYVSGQAIAIDGGWTAT</sequence>
<dbReference type="Gene3D" id="3.40.50.720">
    <property type="entry name" value="NAD(P)-binding Rossmann-like Domain"/>
    <property type="match status" value="1"/>
</dbReference>
<dbReference type="PANTHER" id="PTHR42760">
    <property type="entry name" value="SHORT-CHAIN DEHYDROGENASES/REDUCTASES FAMILY MEMBER"/>
    <property type="match status" value="1"/>
</dbReference>
<gene>
    <name evidence="3" type="ordered locus">Rleg2_6316</name>
</gene>
<reference evidence="3 4" key="1">
    <citation type="journal article" date="2010" name="Stand. Genomic Sci.">
        <title>Complete genome sequence of Rhizobium leguminosarum bv trifolii strain WSM2304, an effective microsymbiont of the South American clover Trifolium polymorphum.</title>
        <authorList>
            <person name="Reeve W."/>
            <person name="O'Hara G."/>
            <person name="Chain P."/>
            <person name="Ardley J."/>
            <person name="Brau L."/>
            <person name="Nandesena K."/>
            <person name="Tiwari R."/>
            <person name="Malfatti S."/>
            <person name="Kiss H."/>
            <person name="Lapidus A."/>
            <person name="Copeland A."/>
            <person name="Nolan M."/>
            <person name="Land M."/>
            <person name="Ivanova N."/>
            <person name="Mavromatis K."/>
            <person name="Markowitz V."/>
            <person name="Kyrpides N."/>
            <person name="Melino V."/>
            <person name="Denton M."/>
            <person name="Yates R."/>
            <person name="Howieson J."/>
        </authorList>
    </citation>
    <scope>NUCLEOTIDE SEQUENCE [LARGE SCALE GENOMIC DNA]</scope>
    <source>
        <strain evidence="3 4">WSM2304</strain>
    </source>
</reference>
<geneLocation type="plasmid" evidence="3 4">
    <name>pRLG203</name>
</geneLocation>
<dbReference type="Proteomes" id="UP000008330">
    <property type="component" value="Plasmid pRLG203"/>
</dbReference>
<dbReference type="RefSeq" id="WP_012559949.1">
    <property type="nucleotide sequence ID" value="NC_011370.1"/>
</dbReference>
<dbReference type="PRINTS" id="PR00080">
    <property type="entry name" value="SDRFAMILY"/>
</dbReference>